<accession>A0A6A6P979</accession>
<feature type="compositionally biased region" description="Basic and acidic residues" evidence="1">
    <location>
        <begin position="373"/>
        <end position="428"/>
    </location>
</feature>
<feature type="region of interest" description="Disordered" evidence="1">
    <location>
        <begin position="365"/>
        <end position="455"/>
    </location>
</feature>
<feature type="signal peptide" evidence="2">
    <location>
        <begin position="1"/>
        <end position="17"/>
    </location>
</feature>
<proteinExistence type="predicted"/>
<gene>
    <name evidence="3" type="ORF">BDY21DRAFT_361394</name>
</gene>
<evidence type="ECO:0000313" key="4">
    <source>
        <dbReference type="Proteomes" id="UP000799766"/>
    </source>
</evidence>
<dbReference type="PANTHER" id="PTHR38049">
    <property type="entry name" value="RICIN B LECTIN DOMAIN-CONTAINING PROTEIN"/>
    <property type="match status" value="1"/>
</dbReference>
<feature type="compositionally biased region" description="Low complexity" evidence="1">
    <location>
        <begin position="235"/>
        <end position="246"/>
    </location>
</feature>
<feature type="chain" id="PRO_5025496686" evidence="2">
    <location>
        <begin position="18"/>
        <end position="455"/>
    </location>
</feature>
<sequence>MVVSMILALSTAPGLLGTQEAIRQGQSKERREEHRARRCNLIVTCVKTSSKSREINGRRVILTNDKLYIDTGPLDGSEDGEPWGHPFCGYYLPYPDTEYEGLVSSITDEAPIMNWIYVDRETYECKYGVRAAAQPNLTGPFDCTRQERRMTFEGWEGFVAVEEGPGIWAVYFDREDNGLRQKIIPGTRVLEIELTRKEQPWKKDKEAREVDQTTQHTTAEMPSTTEEQQAEAEKTNAAAGAASGQQDAALDNELEPAMIPLPVSPAPKSSKAEATAPEAPYNEGTSPTGSFSRSRSPTFTFPGDETVGSPTDPHGGSDCPSNVAQVSTSVPSNDAGYRSPYRSPHPLSNVQSDIAWDIRPASSTIPAATVHAPAHEERRFSMDESRTGDLGRQAERRGQGRREDARERPNIEHPSSKRKTTMSDEKAPKMKSTSPIKKLFMRVTRMDSSKRRSAR</sequence>
<keyword evidence="2" id="KW-0732">Signal</keyword>
<dbReference type="PANTHER" id="PTHR38049:SF2">
    <property type="entry name" value="RICIN B LECTIN DOMAIN-CONTAINING PROTEIN"/>
    <property type="match status" value="1"/>
</dbReference>
<organism evidence="3 4">
    <name type="scientific">Lineolata rhizophorae</name>
    <dbReference type="NCBI Taxonomy" id="578093"/>
    <lineage>
        <taxon>Eukaryota</taxon>
        <taxon>Fungi</taxon>
        <taxon>Dikarya</taxon>
        <taxon>Ascomycota</taxon>
        <taxon>Pezizomycotina</taxon>
        <taxon>Dothideomycetes</taxon>
        <taxon>Dothideomycetes incertae sedis</taxon>
        <taxon>Lineolatales</taxon>
        <taxon>Lineolataceae</taxon>
        <taxon>Lineolata</taxon>
    </lineage>
</organism>
<feature type="compositionally biased region" description="Polar residues" evidence="1">
    <location>
        <begin position="212"/>
        <end position="225"/>
    </location>
</feature>
<reference evidence="3" key="1">
    <citation type="journal article" date="2020" name="Stud. Mycol.">
        <title>101 Dothideomycetes genomes: a test case for predicting lifestyles and emergence of pathogens.</title>
        <authorList>
            <person name="Haridas S."/>
            <person name="Albert R."/>
            <person name="Binder M."/>
            <person name="Bloem J."/>
            <person name="Labutti K."/>
            <person name="Salamov A."/>
            <person name="Andreopoulos B."/>
            <person name="Baker S."/>
            <person name="Barry K."/>
            <person name="Bills G."/>
            <person name="Bluhm B."/>
            <person name="Cannon C."/>
            <person name="Castanera R."/>
            <person name="Culley D."/>
            <person name="Daum C."/>
            <person name="Ezra D."/>
            <person name="Gonzalez J."/>
            <person name="Henrissat B."/>
            <person name="Kuo A."/>
            <person name="Liang C."/>
            <person name="Lipzen A."/>
            <person name="Lutzoni F."/>
            <person name="Magnuson J."/>
            <person name="Mondo S."/>
            <person name="Nolan M."/>
            <person name="Ohm R."/>
            <person name="Pangilinan J."/>
            <person name="Park H.-J."/>
            <person name="Ramirez L."/>
            <person name="Alfaro M."/>
            <person name="Sun H."/>
            <person name="Tritt A."/>
            <person name="Yoshinaga Y."/>
            <person name="Zwiers L.-H."/>
            <person name="Turgeon B."/>
            <person name="Goodwin S."/>
            <person name="Spatafora J."/>
            <person name="Crous P."/>
            <person name="Grigoriev I."/>
        </authorList>
    </citation>
    <scope>NUCLEOTIDE SEQUENCE</scope>
    <source>
        <strain evidence="3">ATCC 16933</strain>
    </source>
</reference>
<feature type="compositionally biased region" description="Low complexity" evidence="1">
    <location>
        <begin position="284"/>
        <end position="302"/>
    </location>
</feature>
<keyword evidence="4" id="KW-1185">Reference proteome</keyword>
<dbReference type="AlphaFoldDB" id="A0A6A6P979"/>
<dbReference type="OrthoDB" id="3928002at2759"/>
<evidence type="ECO:0000313" key="3">
    <source>
        <dbReference type="EMBL" id="KAF2460439.1"/>
    </source>
</evidence>
<dbReference type="Proteomes" id="UP000799766">
    <property type="component" value="Unassembled WGS sequence"/>
</dbReference>
<evidence type="ECO:0000256" key="2">
    <source>
        <dbReference type="SAM" id="SignalP"/>
    </source>
</evidence>
<evidence type="ECO:0000256" key="1">
    <source>
        <dbReference type="SAM" id="MobiDB-lite"/>
    </source>
</evidence>
<feature type="compositionally biased region" description="Basic and acidic residues" evidence="1">
    <location>
        <begin position="444"/>
        <end position="455"/>
    </location>
</feature>
<name>A0A6A6P979_9PEZI</name>
<feature type="region of interest" description="Disordered" evidence="1">
    <location>
        <begin position="199"/>
        <end position="246"/>
    </location>
</feature>
<dbReference type="EMBL" id="MU001673">
    <property type="protein sequence ID" value="KAF2460439.1"/>
    <property type="molecule type" value="Genomic_DNA"/>
</dbReference>
<protein>
    <submittedName>
        <fullName evidence="3">Uncharacterized protein</fullName>
    </submittedName>
</protein>
<feature type="region of interest" description="Disordered" evidence="1">
    <location>
        <begin position="259"/>
        <end position="349"/>
    </location>
</feature>
<feature type="compositionally biased region" description="Polar residues" evidence="1">
    <location>
        <begin position="319"/>
        <end position="332"/>
    </location>
</feature>
<feature type="compositionally biased region" description="Basic and acidic residues" evidence="1">
    <location>
        <begin position="199"/>
        <end position="211"/>
    </location>
</feature>